<accession>A0A1W2GQM8</accession>
<gene>
    <name evidence="2" type="ORF">SAMN04488029_3967</name>
</gene>
<evidence type="ECO:0000313" key="2">
    <source>
        <dbReference type="EMBL" id="SMD38963.1"/>
    </source>
</evidence>
<dbReference type="RefSeq" id="WP_084374602.1">
    <property type="nucleotide sequence ID" value="NZ_FWYF01000005.1"/>
</dbReference>
<sequence length="177" mass="19353">MKYSYLIIAGLFISACNSNPKSAPEATSEPTEEAIVETADSMEGVKFKSKGIQTIYSAYEKLRDALVATDYETAKTFAKDLSEALKADESTWQQASMADGIMNAGEIETARAVFSELNNSMESVFEGAIESGEINKCFCPMALDNEGASWFSTTKEIKNPYFGDKMLKCGVVKKTIK</sequence>
<dbReference type="OrthoDB" id="5513217at2"/>
<dbReference type="Pfam" id="PF11827">
    <property type="entry name" value="DUF3347"/>
    <property type="match status" value="1"/>
</dbReference>
<feature type="domain" description="DUF3347" evidence="1">
    <location>
        <begin position="55"/>
        <end position="127"/>
    </location>
</feature>
<dbReference type="AlphaFoldDB" id="A0A1W2GQM8"/>
<organism evidence="2 3">
    <name type="scientific">Reichenbachiella faecimaris</name>
    <dbReference type="NCBI Taxonomy" id="692418"/>
    <lineage>
        <taxon>Bacteria</taxon>
        <taxon>Pseudomonadati</taxon>
        <taxon>Bacteroidota</taxon>
        <taxon>Cytophagia</taxon>
        <taxon>Cytophagales</taxon>
        <taxon>Reichenbachiellaceae</taxon>
        <taxon>Reichenbachiella</taxon>
    </lineage>
</organism>
<dbReference type="InterPro" id="IPR021782">
    <property type="entry name" value="DUF3347"/>
</dbReference>
<dbReference type="PROSITE" id="PS51257">
    <property type="entry name" value="PROKAR_LIPOPROTEIN"/>
    <property type="match status" value="1"/>
</dbReference>
<proteinExistence type="predicted"/>
<protein>
    <recommendedName>
        <fullName evidence="1">DUF3347 domain-containing protein</fullName>
    </recommendedName>
</protein>
<evidence type="ECO:0000259" key="1">
    <source>
        <dbReference type="Pfam" id="PF11827"/>
    </source>
</evidence>
<evidence type="ECO:0000313" key="3">
    <source>
        <dbReference type="Proteomes" id="UP000192472"/>
    </source>
</evidence>
<dbReference type="EMBL" id="FWYF01000005">
    <property type="protein sequence ID" value="SMD38963.1"/>
    <property type="molecule type" value="Genomic_DNA"/>
</dbReference>
<dbReference type="STRING" id="692418.SAMN04488029_3967"/>
<dbReference type="Proteomes" id="UP000192472">
    <property type="component" value="Unassembled WGS sequence"/>
</dbReference>
<keyword evidence="3" id="KW-1185">Reference proteome</keyword>
<reference evidence="2 3" key="1">
    <citation type="submission" date="2017-04" db="EMBL/GenBank/DDBJ databases">
        <authorList>
            <person name="Afonso C.L."/>
            <person name="Miller P.J."/>
            <person name="Scott M.A."/>
            <person name="Spackman E."/>
            <person name="Goraichik I."/>
            <person name="Dimitrov K.M."/>
            <person name="Suarez D.L."/>
            <person name="Swayne D.E."/>
        </authorList>
    </citation>
    <scope>NUCLEOTIDE SEQUENCE [LARGE SCALE GENOMIC DNA]</scope>
    <source>
        <strain evidence="2 3">DSM 26133</strain>
    </source>
</reference>
<name>A0A1W2GQM8_REIFA</name>